<dbReference type="PANTHER" id="PTHR21505:SF12">
    <property type="entry name" value="MADF DOMAIN-CONTAINING PROTEIN-RELATED"/>
    <property type="match status" value="1"/>
</dbReference>
<feature type="domain" description="MADF" evidence="2">
    <location>
        <begin position="15"/>
        <end position="110"/>
    </location>
</feature>
<name>A0AAV6GIE6_9TELE</name>
<evidence type="ECO:0000313" key="3">
    <source>
        <dbReference type="EMBL" id="KAG5274954.1"/>
    </source>
</evidence>
<gene>
    <name evidence="3" type="ORF">AALO_G00141990</name>
</gene>
<dbReference type="InterPro" id="IPR006578">
    <property type="entry name" value="MADF-dom"/>
</dbReference>
<dbReference type="Pfam" id="PF10545">
    <property type="entry name" value="MADF_DNA_bdg"/>
    <property type="match status" value="1"/>
</dbReference>
<reference evidence="3" key="1">
    <citation type="submission" date="2020-10" db="EMBL/GenBank/DDBJ databases">
        <title>Chromosome-scale genome assembly of the Allis shad, Alosa alosa.</title>
        <authorList>
            <person name="Margot Z."/>
            <person name="Christophe K."/>
            <person name="Cabau C."/>
            <person name="Louis A."/>
            <person name="Berthelot C."/>
            <person name="Parey E."/>
            <person name="Roest Crollius H."/>
            <person name="Montfort J."/>
            <person name="Robinson-Rechavi M."/>
            <person name="Bucao C."/>
            <person name="Bouchez O."/>
            <person name="Gislard M."/>
            <person name="Lluch J."/>
            <person name="Milhes M."/>
            <person name="Lampietro C."/>
            <person name="Lopez Roques C."/>
            <person name="Donnadieu C."/>
            <person name="Braasch I."/>
            <person name="Desvignes T."/>
            <person name="Postlethwait J."/>
            <person name="Bobe J."/>
            <person name="Guiguen Y."/>
        </authorList>
    </citation>
    <scope>NUCLEOTIDE SEQUENCE</scope>
    <source>
        <strain evidence="3">M-15738</strain>
        <tissue evidence="3">Blood</tissue>
    </source>
</reference>
<comment type="caution">
    <text evidence="3">The sequence shown here is derived from an EMBL/GenBank/DDBJ whole genome shotgun (WGS) entry which is preliminary data.</text>
</comment>
<protein>
    <recommendedName>
        <fullName evidence="2">MADF domain-containing protein</fullName>
    </recommendedName>
</protein>
<feature type="region of interest" description="Disordered" evidence="1">
    <location>
        <begin position="86"/>
        <end position="110"/>
    </location>
</feature>
<dbReference type="PANTHER" id="PTHR21505">
    <property type="entry name" value="MADF DOMAIN-CONTAINING PROTEIN-RELATED"/>
    <property type="match status" value="1"/>
</dbReference>
<accession>A0AAV6GIE6</accession>
<dbReference type="Proteomes" id="UP000823561">
    <property type="component" value="Chromosome 10"/>
</dbReference>
<keyword evidence="4" id="KW-1185">Reference proteome</keyword>
<evidence type="ECO:0000313" key="4">
    <source>
        <dbReference type="Proteomes" id="UP000823561"/>
    </source>
</evidence>
<proteinExistence type="predicted"/>
<dbReference type="AlphaFoldDB" id="A0AAV6GIE6"/>
<evidence type="ECO:0000256" key="1">
    <source>
        <dbReference type="SAM" id="MobiDB-lite"/>
    </source>
</evidence>
<organism evidence="3 4">
    <name type="scientific">Alosa alosa</name>
    <name type="common">allis shad</name>
    <dbReference type="NCBI Taxonomy" id="278164"/>
    <lineage>
        <taxon>Eukaryota</taxon>
        <taxon>Metazoa</taxon>
        <taxon>Chordata</taxon>
        <taxon>Craniata</taxon>
        <taxon>Vertebrata</taxon>
        <taxon>Euteleostomi</taxon>
        <taxon>Actinopterygii</taxon>
        <taxon>Neopterygii</taxon>
        <taxon>Teleostei</taxon>
        <taxon>Clupei</taxon>
        <taxon>Clupeiformes</taxon>
        <taxon>Clupeoidei</taxon>
        <taxon>Clupeidae</taxon>
        <taxon>Alosa</taxon>
    </lineage>
</organism>
<sequence>MAVFHGQWSEEKVKRLISFYSGHEYLWNPRAELYKNRDIKKKALQELCQQLTDELTVINEEDVKKKFKNLRTVFTREHSMVLKSNKVGCSNNLPDPREHGTASSDFILPP</sequence>
<evidence type="ECO:0000259" key="2">
    <source>
        <dbReference type="PROSITE" id="PS51029"/>
    </source>
</evidence>
<dbReference type="EMBL" id="JADWDJ010000010">
    <property type="protein sequence ID" value="KAG5274954.1"/>
    <property type="molecule type" value="Genomic_DNA"/>
</dbReference>
<dbReference type="PROSITE" id="PS51029">
    <property type="entry name" value="MADF"/>
    <property type="match status" value="1"/>
</dbReference>